<comment type="caution">
    <text evidence="1">The sequence shown here is derived from an EMBL/GenBank/DDBJ whole genome shotgun (WGS) entry which is preliminary data.</text>
</comment>
<dbReference type="SUPFAM" id="SSF69304">
    <property type="entry name" value="Tricorn protease N-terminal domain"/>
    <property type="match status" value="1"/>
</dbReference>
<evidence type="ECO:0000313" key="1">
    <source>
        <dbReference type="EMBL" id="MDA0181535.1"/>
    </source>
</evidence>
<keyword evidence="2" id="KW-1185">Reference proteome</keyword>
<protein>
    <recommendedName>
        <fullName evidence="3">Lipoprotein LpqB beta-propeller domain-containing protein</fullName>
    </recommendedName>
</protein>
<dbReference type="AlphaFoldDB" id="A0A9X3SBL7"/>
<sequence>AAAGGVGAAGADAANAGDAADAGATKAGSGTADADAAKAGGAAKAKASAKVAAVPGHVVFAGATTGQLYRWTSADEEAVRLTAPKYRLETPTTTDDGFAAVHVADDARRLVRISADGTAVEPLAEGDFHRPVFSPDRGLLAVIAREPKGPSDAGLLCVLDPQDPATAPTCAKPRGLRVGRPAWAPNGRSVLALASTGDSAYTRLVTYAAKGGDATAWPAPRTAYRAGSIRSAAWLSNQRVAVLVADHVGAPAHLRVLTRNADGTFSAVKDFPALTGHELAATGRHVALRSGQRATGDGAITLLDVDAAQPRIRRLPSGVNPTWVG</sequence>
<dbReference type="Gene3D" id="2.120.10.30">
    <property type="entry name" value="TolB, C-terminal domain"/>
    <property type="match status" value="1"/>
</dbReference>
<organism evidence="1 2">
    <name type="scientific">Solirubrobacter phytolaccae</name>
    <dbReference type="NCBI Taxonomy" id="1404360"/>
    <lineage>
        <taxon>Bacteria</taxon>
        <taxon>Bacillati</taxon>
        <taxon>Actinomycetota</taxon>
        <taxon>Thermoleophilia</taxon>
        <taxon>Solirubrobacterales</taxon>
        <taxon>Solirubrobacteraceae</taxon>
        <taxon>Solirubrobacter</taxon>
    </lineage>
</organism>
<dbReference type="InterPro" id="IPR011042">
    <property type="entry name" value="6-blade_b-propeller_TolB-like"/>
</dbReference>
<gene>
    <name evidence="1" type="ORF">OJ997_14615</name>
</gene>
<evidence type="ECO:0000313" key="2">
    <source>
        <dbReference type="Proteomes" id="UP001147653"/>
    </source>
</evidence>
<dbReference type="EMBL" id="JAPDDP010000023">
    <property type="protein sequence ID" value="MDA0181535.1"/>
    <property type="molecule type" value="Genomic_DNA"/>
</dbReference>
<evidence type="ECO:0008006" key="3">
    <source>
        <dbReference type="Google" id="ProtNLM"/>
    </source>
</evidence>
<accession>A0A9X3SBL7</accession>
<dbReference type="Proteomes" id="UP001147653">
    <property type="component" value="Unassembled WGS sequence"/>
</dbReference>
<name>A0A9X3SBL7_9ACTN</name>
<feature type="non-terminal residue" evidence="1">
    <location>
        <position position="1"/>
    </location>
</feature>
<reference evidence="1" key="1">
    <citation type="submission" date="2022-10" db="EMBL/GenBank/DDBJ databases">
        <title>The WGS of Solirubrobacter phytolaccae KCTC 29190.</title>
        <authorList>
            <person name="Jiang Z."/>
        </authorList>
    </citation>
    <scope>NUCLEOTIDE SEQUENCE</scope>
    <source>
        <strain evidence="1">KCTC 29190</strain>
    </source>
</reference>
<proteinExistence type="predicted"/>